<proteinExistence type="predicted"/>
<gene>
    <name evidence="1" type="ORF">Sylvanvirus27_6</name>
</gene>
<sequence length="91" mass="10647">MNEPKSNFVLQSNIVDTISDELMEIGDIHSCILTVREETNQDMFMLECKTSNSWFTKEYFYEKFGQHLIDAKICFELRIVYDSGDIDAYTS</sequence>
<name>A0A3G5AIT9_9VIRU</name>
<dbReference type="EMBL" id="MK072533">
    <property type="protein sequence ID" value="AYV87132.1"/>
    <property type="molecule type" value="Genomic_DNA"/>
</dbReference>
<accession>A0A3G5AIT9</accession>
<organism evidence="1">
    <name type="scientific">Sylvanvirus sp</name>
    <dbReference type="NCBI Taxonomy" id="2487774"/>
    <lineage>
        <taxon>Viruses</taxon>
    </lineage>
</organism>
<evidence type="ECO:0000313" key="1">
    <source>
        <dbReference type="EMBL" id="AYV87132.1"/>
    </source>
</evidence>
<protein>
    <submittedName>
        <fullName evidence="1">Uncharacterized protein</fullName>
    </submittedName>
</protein>
<reference evidence="1" key="1">
    <citation type="submission" date="2018-10" db="EMBL/GenBank/DDBJ databases">
        <title>Hidden diversity of soil giant viruses.</title>
        <authorList>
            <person name="Schulz F."/>
            <person name="Alteio L."/>
            <person name="Goudeau D."/>
            <person name="Ryan E.M."/>
            <person name="Malmstrom R.R."/>
            <person name="Blanchard J."/>
            <person name="Woyke T."/>
        </authorList>
    </citation>
    <scope>NUCLEOTIDE SEQUENCE</scope>
    <source>
        <strain evidence="1">SYV1</strain>
    </source>
</reference>